<dbReference type="InterPro" id="IPR016169">
    <property type="entry name" value="FAD-bd_PCMH_sub2"/>
</dbReference>
<evidence type="ECO:0000313" key="8">
    <source>
        <dbReference type="Proteomes" id="UP000738349"/>
    </source>
</evidence>
<dbReference type="PANTHER" id="PTHR42973:SF13">
    <property type="entry name" value="FAD-BINDING PCMH-TYPE DOMAIN-CONTAINING PROTEIN"/>
    <property type="match status" value="1"/>
</dbReference>
<proteinExistence type="inferred from homology"/>
<evidence type="ECO:0000256" key="5">
    <source>
        <dbReference type="SAM" id="SignalP"/>
    </source>
</evidence>
<dbReference type="GO" id="GO:0071949">
    <property type="term" value="F:FAD binding"/>
    <property type="evidence" value="ECO:0007669"/>
    <property type="project" value="InterPro"/>
</dbReference>
<feature type="chain" id="PRO_5040157911" description="FAD-binding PCMH-type domain-containing protein" evidence="5">
    <location>
        <begin position="21"/>
        <end position="490"/>
    </location>
</feature>
<dbReference type="Pfam" id="PF01565">
    <property type="entry name" value="FAD_binding_4"/>
    <property type="match status" value="1"/>
</dbReference>
<dbReference type="InterPro" id="IPR050416">
    <property type="entry name" value="FAD-linked_Oxidoreductase"/>
</dbReference>
<organism evidence="7 8">
    <name type="scientific">Dactylonectria macrodidyma</name>
    <dbReference type="NCBI Taxonomy" id="307937"/>
    <lineage>
        <taxon>Eukaryota</taxon>
        <taxon>Fungi</taxon>
        <taxon>Dikarya</taxon>
        <taxon>Ascomycota</taxon>
        <taxon>Pezizomycotina</taxon>
        <taxon>Sordariomycetes</taxon>
        <taxon>Hypocreomycetidae</taxon>
        <taxon>Hypocreales</taxon>
        <taxon>Nectriaceae</taxon>
        <taxon>Dactylonectria</taxon>
    </lineage>
</organism>
<keyword evidence="3" id="KW-0274">FAD</keyword>
<feature type="domain" description="FAD-binding PCMH-type" evidence="6">
    <location>
        <begin position="55"/>
        <end position="226"/>
    </location>
</feature>
<comment type="caution">
    <text evidence="7">The sequence shown here is derived from an EMBL/GenBank/DDBJ whole genome shotgun (WGS) entry which is preliminary data.</text>
</comment>
<dbReference type="InterPro" id="IPR036318">
    <property type="entry name" value="FAD-bd_PCMH-like_sf"/>
</dbReference>
<dbReference type="Proteomes" id="UP000738349">
    <property type="component" value="Unassembled WGS sequence"/>
</dbReference>
<keyword evidence="2" id="KW-0285">Flavoprotein</keyword>
<dbReference type="SUPFAM" id="SSF56176">
    <property type="entry name" value="FAD-binding/transporter-associated domain-like"/>
    <property type="match status" value="1"/>
</dbReference>
<reference evidence="7" key="1">
    <citation type="journal article" date="2021" name="Nat. Commun.">
        <title>Genetic determinants of endophytism in the Arabidopsis root mycobiome.</title>
        <authorList>
            <person name="Mesny F."/>
            <person name="Miyauchi S."/>
            <person name="Thiergart T."/>
            <person name="Pickel B."/>
            <person name="Atanasova L."/>
            <person name="Karlsson M."/>
            <person name="Huettel B."/>
            <person name="Barry K.W."/>
            <person name="Haridas S."/>
            <person name="Chen C."/>
            <person name="Bauer D."/>
            <person name="Andreopoulos W."/>
            <person name="Pangilinan J."/>
            <person name="LaButti K."/>
            <person name="Riley R."/>
            <person name="Lipzen A."/>
            <person name="Clum A."/>
            <person name="Drula E."/>
            <person name="Henrissat B."/>
            <person name="Kohler A."/>
            <person name="Grigoriev I.V."/>
            <person name="Martin F.M."/>
            <person name="Hacquard S."/>
        </authorList>
    </citation>
    <scope>NUCLEOTIDE SEQUENCE</scope>
    <source>
        <strain evidence="7">MPI-CAGE-AT-0147</strain>
    </source>
</reference>
<dbReference type="PANTHER" id="PTHR42973">
    <property type="entry name" value="BINDING OXIDOREDUCTASE, PUTATIVE (AFU_ORTHOLOGUE AFUA_1G17690)-RELATED"/>
    <property type="match status" value="1"/>
</dbReference>
<feature type="signal peptide" evidence="5">
    <location>
        <begin position="1"/>
        <end position="20"/>
    </location>
</feature>
<protein>
    <recommendedName>
        <fullName evidence="6">FAD-binding PCMH-type domain-containing protein</fullName>
    </recommendedName>
</protein>
<dbReference type="EMBL" id="JAGMUV010000005">
    <property type="protein sequence ID" value="KAH7156748.1"/>
    <property type="molecule type" value="Genomic_DNA"/>
</dbReference>
<accession>A0A9P9FB41</accession>
<dbReference type="InterPro" id="IPR016166">
    <property type="entry name" value="FAD-bd_PCMH"/>
</dbReference>
<dbReference type="GO" id="GO:0016491">
    <property type="term" value="F:oxidoreductase activity"/>
    <property type="evidence" value="ECO:0007669"/>
    <property type="project" value="UniProtKB-KW"/>
</dbReference>
<dbReference type="InterPro" id="IPR006094">
    <property type="entry name" value="Oxid_FAD_bind_N"/>
</dbReference>
<keyword evidence="5" id="KW-0732">Signal</keyword>
<keyword evidence="4" id="KW-0560">Oxidoreductase</keyword>
<dbReference type="OrthoDB" id="2151789at2759"/>
<name>A0A9P9FB41_9HYPO</name>
<dbReference type="AlphaFoldDB" id="A0A9P9FB41"/>
<evidence type="ECO:0000259" key="6">
    <source>
        <dbReference type="PROSITE" id="PS51387"/>
    </source>
</evidence>
<comment type="similarity">
    <text evidence="1">Belongs to the oxygen-dependent FAD-linked oxidoreductase family.</text>
</comment>
<evidence type="ECO:0000256" key="3">
    <source>
        <dbReference type="ARBA" id="ARBA00022827"/>
    </source>
</evidence>
<sequence>MGWLSLAAVTASVLVTFTTADTCASVAALGNIESFQRPEPSYTAEQAEYWSTACSALKPSCILYPSTSDEVAAILGILSANDERFAVKSGGHNPNDYFASVAGGPLISTARLDSVLLDPTSGRVRVGPGARWDAVATALDGSGWTVVGGRIGNVGVGGLLLGGGLSYLSQARGWAMSSILEMDVALANGTVVTACSRRHPDLFRALKGGGNSFGVVTSFLLQGYRQASLVYGGNLHFVRSEETDAGLLAAVRDFTEYNVDGKAAIIVSAARAAAGAVDIWVIFIFYDGPEPPAGTFDDFTSLKPLANTLKQQSYAELLTNNNAFVQRGSVYTIGTETVPLPSGSAGLADIHAHWRNVSAPILGLAGAAAMTAYQPFPRRMARAARARGLDLVDMDDRVDRIIVEFNYSHLLQTDSPRIDRAMKETIKGVRDRALQWQDGDAFLPLFMNDGYYSQDYFGRLRPKLRRLARRVAADVDPEGIFQHRTGGFKL</sequence>
<evidence type="ECO:0000256" key="4">
    <source>
        <dbReference type="ARBA" id="ARBA00023002"/>
    </source>
</evidence>
<keyword evidence="8" id="KW-1185">Reference proteome</keyword>
<dbReference type="Gene3D" id="3.30.465.10">
    <property type="match status" value="1"/>
</dbReference>
<evidence type="ECO:0000313" key="7">
    <source>
        <dbReference type="EMBL" id="KAH7156748.1"/>
    </source>
</evidence>
<gene>
    <name evidence="7" type="ORF">EDB81DRAFT_757182</name>
</gene>
<dbReference type="PROSITE" id="PS51387">
    <property type="entry name" value="FAD_PCMH"/>
    <property type="match status" value="1"/>
</dbReference>
<evidence type="ECO:0000256" key="1">
    <source>
        <dbReference type="ARBA" id="ARBA00005466"/>
    </source>
</evidence>
<evidence type="ECO:0000256" key="2">
    <source>
        <dbReference type="ARBA" id="ARBA00022630"/>
    </source>
</evidence>